<gene>
    <name evidence="13" type="ORF">BJ999_007726</name>
</gene>
<dbReference type="PROSITE" id="PS50906">
    <property type="entry name" value="NIT"/>
    <property type="match status" value="1"/>
</dbReference>
<comment type="subcellular location">
    <subcellularLocation>
        <location evidence="2">Membrane</location>
    </subcellularLocation>
</comment>
<feature type="domain" description="NIT" evidence="12">
    <location>
        <begin position="48"/>
        <end position="297"/>
    </location>
</feature>
<comment type="catalytic activity">
    <reaction evidence="1">
        <text>ATP + protein L-histidine = ADP + protein N-phospho-L-histidine.</text>
        <dbReference type="EC" id="2.7.13.3"/>
    </reaction>
</comment>
<dbReference type="EMBL" id="JACCBT010000001">
    <property type="protein sequence ID" value="NYE17430.1"/>
    <property type="molecule type" value="Genomic_DNA"/>
</dbReference>
<keyword evidence="5" id="KW-0808">Transferase</keyword>
<dbReference type="InterPro" id="IPR050428">
    <property type="entry name" value="TCS_sensor_his_kinase"/>
</dbReference>
<dbReference type="Pfam" id="PF08376">
    <property type="entry name" value="NIT"/>
    <property type="match status" value="1"/>
</dbReference>
<feature type="compositionally biased region" description="Acidic residues" evidence="10">
    <location>
        <begin position="760"/>
        <end position="769"/>
    </location>
</feature>
<dbReference type="SMART" id="SM00387">
    <property type="entry name" value="HATPase_c"/>
    <property type="match status" value="1"/>
</dbReference>
<dbReference type="GO" id="GO:0000160">
    <property type="term" value="P:phosphorelay signal transduction system"/>
    <property type="evidence" value="ECO:0007669"/>
    <property type="project" value="UniProtKB-KW"/>
</dbReference>
<evidence type="ECO:0000256" key="4">
    <source>
        <dbReference type="ARBA" id="ARBA00022553"/>
    </source>
</evidence>
<keyword evidence="8" id="KW-1133">Transmembrane helix</keyword>
<dbReference type="RefSeq" id="WP_179837777.1">
    <property type="nucleotide sequence ID" value="NZ_BMRD01000021.1"/>
</dbReference>
<dbReference type="InterPro" id="IPR036890">
    <property type="entry name" value="HATPase_C_sf"/>
</dbReference>
<dbReference type="EC" id="2.7.13.3" evidence="3"/>
<evidence type="ECO:0000313" key="13">
    <source>
        <dbReference type="EMBL" id="NYE17430.1"/>
    </source>
</evidence>
<dbReference type="Pfam" id="PF02518">
    <property type="entry name" value="HATPase_c"/>
    <property type="match status" value="1"/>
</dbReference>
<feature type="compositionally biased region" description="Basic and acidic residues" evidence="10">
    <location>
        <begin position="713"/>
        <end position="722"/>
    </location>
</feature>
<feature type="domain" description="Histidine kinase" evidence="11">
    <location>
        <begin position="515"/>
        <end position="620"/>
    </location>
</feature>
<reference evidence="13 14" key="1">
    <citation type="submission" date="2020-07" db="EMBL/GenBank/DDBJ databases">
        <title>Sequencing the genomes of 1000 actinobacteria strains.</title>
        <authorList>
            <person name="Klenk H.-P."/>
        </authorList>
    </citation>
    <scope>NUCLEOTIDE SEQUENCE [LARGE SCALE GENOMIC DNA]</scope>
    <source>
        <strain evidence="13 14">DSM 43461</strain>
    </source>
</reference>
<keyword evidence="8" id="KW-0472">Membrane</keyword>
<keyword evidence="6" id="KW-0812">Transmembrane</keyword>
<keyword evidence="7 13" id="KW-0418">Kinase</keyword>
<dbReference type="GO" id="GO:0005886">
    <property type="term" value="C:plasma membrane"/>
    <property type="evidence" value="ECO:0007669"/>
    <property type="project" value="TreeGrafter"/>
</dbReference>
<accession>A0A7Y9GJ21</accession>
<dbReference type="InterPro" id="IPR003660">
    <property type="entry name" value="HAMP_dom"/>
</dbReference>
<dbReference type="SUPFAM" id="SSF55874">
    <property type="entry name" value="ATPase domain of HSP90 chaperone/DNA topoisomerase II/histidine kinase"/>
    <property type="match status" value="1"/>
</dbReference>
<evidence type="ECO:0000256" key="6">
    <source>
        <dbReference type="ARBA" id="ARBA00022692"/>
    </source>
</evidence>
<name>A0A7Y9GJ21_9ACTN</name>
<dbReference type="Gene3D" id="6.10.340.10">
    <property type="match status" value="1"/>
</dbReference>
<feature type="region of interest" description="Disordered" evidence="10">
    <location>
        <begin position="652"/>
        <end position="811"/>
    </location>
</feature>
<evidence type="ECO:0000256" key="9">
    <source>
        <dbReference type="ARBA" id="ARBA00023012"/>
    </source>
</evidence>
<dbReference type="Gene3D" id="3.30.565.10">
    <property type="entry name" value="Histidine kinase-like ATPase, C-terminal domain"/>
    <property type="match status" value="1"/>
</dbReference>
<evidence type="ECO:0000259" key="12">
    <source>
        <dbReference type="PROSITE" id="PS50906"/>
    </source>
</evidence>
<dbReference type="InterPro" id="IPR013587">
    <property type="entry name" value="Nitrate/nitrite_sensing"/>
</dbReference>
<evidence type="ECO:0000256" key="7">
    <source>
        <dbReference type="ARBA" id="ARBA00022777"/>
    </source>
</evidence>
<dbReference type="AlphaFoldDB" id="A0A7Y9GJ21"/>
<organism evidence="13 14">
    <name type="scientific">Actinomadura citrea</name>
    <dbReference type="NCBI Taxonomy" id="46158"/>
    <lineage>
        <taxon>Bacteria</taxon>
        <taxon>Bacillati</taxon>
        <taxon>Actinomycetota</taxon>
        <taxon>Actinomycetes</taxon>
        <taxon>Streptosporangiales</taxon>
        <taxon>Thermomonosporaceae</taxon>
        <taxon>Actinomadura</taxon>
    </lineage>
</organism>
<proteinExistence type="predicted"/>
<evidence type="ECO:0000256" key="1">
    <source>
        <dbReference type="ARBA" id="ARBA00000085"/>
    </source>
</evidence>
<dbReference type="InterPro" id="IPR010910">
    <property type="entry name" value="Nitrate/nitrite_sensing_bac"/>
</dbReference>
<evidence type="ECO:0000259" key="11">
    <source>
        <dbReference type="PROSITE" id="PS50109"/>
    </source>
</evidence>
<evidence type="ECO:0000256" key="3">
    <source>
        <dbReference type="ARBA" id="ARBA00012438"/>
    </source>
</evidence>
<dbReference type="Proteomes" id="UP000591272">
    <property type="component" value="Unassembled WGS sequence"/>
</dbReference>
<dbReference type="PROSITE" id="PS50109">
    <property type="entry name" value="HIS_KIN"/>
    <property type="match status" value="1"/>
</dbReference>
<dbReference type="GO" id="GO:0004673">
    <property type="term" value="F:protein histidine kinase activity"/>
    <property type="evidence" value="ECO:0007669"/>
    <property type="project" value="UniProtKB-EC"/>
</dbReference>
<feature type="compositionally biased region" description="Basic and acidic residues" evidence="10">
    <location>
        <begin position="770"/>
        <end position="779"/>
    </location>
</feature>
<dbReference type="InterPro" id="IPR003594">
    <property type="entry name" value="HATPase_dom"/>
</dbReference>
<keyword evidence="4" id="KW-0597">Phosphoprotein</keyword>
<dbReference type="SMART" id="SM00304">
    <property type="entry name" value="HAMP"/>
    <property type="match status" value="1"/>
</dbReference>
<dbReference type="PANTHER" id="PTHR45436:SF5">
    <property type="entry name" value="SENSOR HISTIDINE KINASE TRCS"/>
    <property type="match status" value="1"/>
</dbReference>
<evidence type="ECO:0000256" key="5">
    <source>
        <dbReference type="ARBA" id="ARBA00022679"/>
    </source>
</evidence>
<protein>
    <recommendedName>
        <fullName evidence="3">histidine kinase</fullName>
        <ecNumber evidence="3">2.7.13.3</ecNumber>
    </recommendedName>
</protein>
<evidence type="ECO:0000256" key="2">
    <source>
        <dbReference type="ARBA" id="ARBA00004370"/>
    </source>
</evidence>
<dbReference type="PANTHER" id="PTHR45436">
    <property type="entry name" value="SENSOR HISTIDINE KINASE YKOH"/>
    <property type="match status" value="1"/>
</dbReference>
<keyword evidence="14" id="KW-1185">Reference proteome</keyword>
<feature type="compositionally biased region" description="Low complexity" evidence="10">
    <location>
        <begin position="692"/>
        <end position="710"/>
    </location>
</feature>
<comment type="caution">
    <text evidence="13">The sequence shown here is derived from an EMBL/GenBank/DDBJ whole genome shotgun (WGS) entry which is preliminary data.</text>
</comment>
<evidence type="ECO:0000313" key="14">
    <source>
        <dbReference type="Proteomes" id="UP000591272"/>
    </source>
</evidence>
<dbReference type="InterPro" id="IPR005467">
    <property type="entry name" value="His_kinase_dom"/>
</dbReference>
<keyword evidence="9" id="KW-0902">Two-component regulatory system</keyword>
<evidence type="ECO:0000256" key="10">
    <source>
        <dbReference type="SAM" id="MobiDB-lite"/>
    </source>
</evidence>
<feature type="compositionally biased region" description="Low complexity" evidence="10">
    <location>
        <begin position="671"/>
        <end position="680"/>
    </location>
</feature>
<sequence length="811" mass="87750">MRFRNSRLRTKIAALLVSLTALWAFAAWVTLREGVNLLFVSTLDSVVAPSDPLLVELQQERRLTVTMLASGQRRPDVLAAQRARTDKERAIVVEKAGSGSVRRAADDEMDQRLDAMVRLLGRLDGDRRSIDAGAFDRRHIIDVYSDTIESIFHMYDGTTTLDDRGFTSDLRAEIAVNRSWELLSQEDALVAGVLASGRITPVDQMDIAKAVGARRLNYERALVDLEGADRQAWNELNANKRLTTVSALEDVLLQRTKTHGPRMSAEQWRGATDPALAQMRKTIQDAGDRLVERATPIATWVIIRLLLAGGLGLLAVIASIVVSITTARALVRQLERLRGAAWELAEQRLPGVVERLGHGEKVDVEVEAPPLRFGNDEIGQVGRAFNAVQETAIRTAVEQAELRRGIRDVLLSLARRTQTLVHRQLTMLDTMERRRDIETKELEELFRLDHLATRMRRNAENLIVLSGALPARGWRNSVPMVDVVRAAVGEVEDYTRVTVLPFGPVELAGRSVGDVTHLLAELIENAVSFSPPDTIVQVGGHLVASGFAIDIEDRGLGMTDEKLAEINGRIADPPDFNLQSSVQLGLFVVSKLAERYNLQVSLKRSAYGGTTAVVVIPRELIVEQGPAQVPAGTTTTNGLEVRRPAAVGAASGAAIRSASPTVTLPPAGTGPQPVGPALVAVPPPAAEPLPVRPAGGTAPETEPEAATPAGHGDPADGARPDPIEPEDLPPVPDISTTPSGLPVRVPQANLAEPLRTDEPVAADEQDEQEDPGRSPEEIQRIMGSYQRGTQRGRVDAAEALGTNAAEGEAEQ</sequence>
<evidence type="ECO:0000256" key="8">
    <source>
        <dbReference type="ARBA" id="ARBA00022989"/>
    </source>
</evidence>
<feature type="compositionally biased region" description="Pro residues" evidence="10">
    <location>
        <begin position="681"/>
        <end position="691"/>
    </location>
</feature>